<gene>
    <name evidence="3" type="ORF">CMC5_054290</name>
</gene>
<organism evidence="3 4">
    <name type="scientific">Chondromyces crocatus</name>
    <dbReference type="NCBI Taxonomy" id="52"/>
    <lineage>
        <taxon>Bacteria</taxon>
        <taxon>Pseudomonadati</taxon>
        <taxon>Myxococcota</taxon>
        <taxon>Polyangia</taxon>
        <taxon>Polyangiales</taxon>
        <taxon>Polyangiaceae</taxon>
        <taxon>Chondromyces</taxon>
    </lineage>
</organism>
<name>A0A0K1EKS4_CHOCO</name>
<dbReference type="EMBL" id="CP012159">
    <property type="protein sequence ID" value="AKT41262.1"/>
    <property type="molecule type" value="Genomic_DNA"/>
</dbReference>
<keyword evidence="4" id="KW-1185">Reference proteome</keyword>
<feature type="compositionally biased region" description="Low complexity" evidence="1">
    <location>
        <begin position="28"/>
        <end position="42"/>
    </location>
</feature>
<feature type="signal peptide" evidence="2">
    <location>
        <begin position="1"/>
        <end position="23"/>
    </location>
</feature>
<proteinExistence type="predicted"/>
<dbReference type="PROSITE" id="PS51257">
    <property type="entry name" value="PROKAR_LIPOPROTEIN"/>
    <property type="match status" value="1"/>
</dbReference>
<feature type="region of interest" description="Disordered" evidence="1">
    <location>
        <begin position="27"/>
        <end position="47"/>
    </location>
</feature>
<dbReference type="RefSeq" id="WP_156338885.1">
    <property type="nucleotide sequence ID" value="NZ_CP012159.1"/>
</dbReference>
<dbReference type="AlphaFoldDB" id="A0A0K1EKS4"/>
<evidence type="ECO:0000256" key="2">
    <source>
        <dbReference type="SAM" id="SignalP"/>
    </source>
</evidence>
<evidence type="ECO:0000256" key="1">
    <source>
        <dbReference type="SAM" id="MobiDB-lite"/>
    </source>
</evidence>
<feature type="chain" id="PRO_5005459607" evidence="2">
    <location>
        <begin position="24"/>
        <end position="309"/>
    </location>
</feature>
<dbReference type="KEGG" id="ccro:CMC5_054290"/>
<reference evidence="3 4" key="1">
    <citation type="submission" date="2015-07" db="EMBL/GenBank/DDBJ databases">
        <title>Genome analysis of myxobacterium Chondromyces crocatus Cm c5 reveals a high potential for natural compound synthesis and the genetic basis for the loss of fruiting body formation.</title>
        <authorList>
            <person name="Zaburannyi N."/>
            <person name="Bunk B."/>
            <person name="Maier J."/>
            <person name="Overmann J."/>
            <person name="Mueller R."/>
        </authorList>
    </citation>
    <scope>NUCLEOTIDE SEQUENCE [LARGE SCALE GENOMIC DNA]</scope>
    <source>
        <strain evidence="3 4">Cm c5</strain>
    </source>
</reference>
<accession>A0A0K1EKS4</accession>
<protein>
    <submittedName>
        <fullName evidence="3">Uncharacterized protein</fullName>
    </submittedName>
</protein>
<keyword evidence="2" id="KW-0732">Signal</keyword>
<dbReference type="Proteomes" id="UP000067626">
    <property type="component" value="Chromosome"/>
</dbReference>
<evidence type="ECO:0000313" key="4">
    <source>
        <dbReference type="Proteomes" id="UP000067626"/>
    </source>
</evidence>
<evidence type="ECO:0000313" key="3">
    <source>
        <dbReference type="EMBL" id="AKT41262.1"/>
    </source>
</evidence>
<sequence length="309" mass="33709">MRSRTTQRDIPALLIATAVACIAACSGSEPQDPIPSSDSPESPARETVEERKILIVLEQGATLPVRSQYLPVHDREHVEEWVHLRLEGDLHFRGSLREVDAPWSADHTVRVPEIEAGPSVGEGLLVFEVPGAASTRVMIAVVPTDSIGEIESVLAQQDALEKSGDRFAVVRTEALSRFGTMNPGATEEGTMKTKSLCACPFLENIGKLTYDGSCIGRHAAWVIPENGSYPFTPAKAGITYEADGFKVGTQIYKVDGSTCNRILCSSSTWRFESCVNIFGMFWQTKPPYPVPNGTFPREPPLGFPAMFVQ</sequence>